<dbReference type="PROSITE" id="PS00211">
    <property type="entry name" value="ABC_TRANSPORTER_1"/>
    <property type="match status" value="2"/>
</dbReference>
<dbReference type="SMART" id="SM00382">
    <property type="entry name" value="AAA"/>
    <property type="match status" value="2"/>
</dbReference>
<dbReference type="FunFam" id="1.20.1560.10:FF:000013">
    <property type="entry name" value="ABC transporter C family member 2"/>
    <property type="match status" value="1"/>
</dbReference>
<dbReference type="FunFam" id="1.20.1560.10:FF:000055">
    <property type="entry name" value="ABC multidrug transporter (Eurofung)"/>
    <property type="match status" value="1"/>
</dbReference>
<dbReference type="InterPro" id="IPR011527">
    <property type="entry name" value="ABC1_TM_dom"/>
</dbReference>
<organism evidence="14 15">
    <name type="scientific">Moesziomyces aphidis</name>
    <name type="common">Pseudozyma aphidis</name>
    <dbReference type="NCBI Taxonomy" id="84754"/>
    <lineage>
        <taxon>Eukaryota</taxon>
        <taxon>Fungi</taxon>
        <taxon>Dikarya</taxon>
        <taxon>Basidiomycota</taxon>
        <taxon>Ustilaginomycotina</taxon>
        <taxon>Ustilaginomycetes</taxon>
        <taxon>Ustilaginales</taxon>
        <taxon>Ustilaginaceae</taxon>
        <taxon>Moesziomyces</taxon>
    </lineage>
</organism>
<feature type="transmembrane region" description="Helical" evidence="11">
    <location>
        <begin position="520"/>
        <end position="539"/>
    </location>
</feature>
<dbReference type="InterPro" id="IPR003439">
    <property type="entry name" value="ABC_transporter-like_ATP-bd"/>
</dbReference>
<dbReference type="SUPFAM" id="SSF52540">
    <property type="entry name" value="P-loop containing nucleoside triphosphate hydrolases"/>
    <property type="match status" value="2"/>
</dbReference>
<evidence type="ECO:0000256" key="9">
    <source>
        <dbReference type="ARBA" id="ARBA00023180"/>
    </source>
</evidence>
<evidence type="ECO:0000259" key="12">
    <source>
        <dbReference type="PROSITE" id="PS50893"/>
    </source>
</evidence>
<comment type="caution">
    <text evidence="14">The sequence shown here is derived from an EMBL/GenBank/DDBJ whole genome shotgun (WGS) entry which is preliminary data.</text>
</comment>
<dbReference type="Proteomes" id="UP000019462">
    <property type="component" value="Unassembled WGS sequence"/>
</dbReference>
<dbReference type="OrthoDB" id="6500128at2759"/>
<evidence type="ECO:0000256" key="10">
    <source>
        <dbReference type="SAM" id="MobiDB-lite"/>
    </source>
</evidence>
<name>W3VN87_MOEAP</name>
<feature type="domain" description="ABC transmembrane type-1" evidence="13">
    <location>
        <begin position="1017"/>
        <end position="1293"/>
    </location>
</feature>
<dbReference type="Gene3D" id="1.20.1560.10">
    <property type="entry name" value="ABC transporter type 1, transmembrane domain"/>
    <property type="match status" value="2"/>
</dbReference>
<dbReference type="InterPro" id="IPR017871">
    <property type="entry name" value="ABC_transporter-like_CS"/>
</dbReference>
<feature type="compositionally biased region" description="Basic and acidic residues" evidence="10">
    <location>
        <begin position="314"/>
        <end position="329"/>
    </location>
</feature>
<dbReference type="PANTHER" id="PTHR24223">
    <property type="entry name" value="ATP-BINDING CASSETTE SUB-FAMILY C"/>
    <property type="match status" value="1"/>
</dbReference>
<dbReference type="GO" id="GO:0016887">
    <property type="term" value="F:ATP hydrolysis activity"/>
    <property type="evidence" value="ECO:0007669"/>
    <property type="project" value="InterPro"/>
</dbReference>
<sequence length="1571" mass="170741">MSLSAGPQSLGMLARSVGVKLPFYFTAGARDSALHHIGAGPTWLSLPPDPDSLKSRPSQRGRVAIVRSYPSSSTSSNFEDRTPPRMVRLRRKPDIPTASAQTHLSLLRSCTPHSDPISLFGAFIYIVHAILSLVLVAVLAAPSSRALRHALDAGTGMASVVLAFLTALLAVPLSVAERRKTRGGYMLLPLWLLASLFFTACRIRTFNAIPAIRYSSFFYVYILTFACQAFMLSVENANGVRSTQLQSSHESRASFFSRLLFIWVIPLLWTGLRKPLEMHDLDQLKPEYHGRSLARNFIASWTGAPIEPESGADASEHAHLADTHHHADLKQSPSRTSSEAYPLEKLGTSASESESGAHGSVPKATPSYTRASFPKRRVSRSLLHATLHAFPLAALAPVPWKLLLTATELAQPLLVSTTLAFVQSYSDVSEGGQASAAQPAVYGWGLVGAYAFVYLGQALATGQYWYASSQLMTRLRGAYIEAIYRKGLNLHLRTARTSGGGKAANLMSVDSERVVKAVDVIHSLWSGVITIAVGVYLLYNQLGLVFFASMASVFACFLLTPLASRGIGAKQAAWSSQTDKRVNLTSSVTSDIKGVKFSAYEDVLHFKICKARADELSVRSNMMKQVTGVVVFTNCTSEMLGLSTFITLIIVDKLSGSSRFDLNTIITTLTIFTVLQDPLLKIGQEYSYLLQAYASMRRIEEFLNSEDKPDVQGAVDDGLAARAAAASNADREPAGFAARFQNAELGWQDQPVLSQVDLEVPRGSLTMICGRLGQGKSTLLQAMLGESDLLSGSQQLPLLADRIAYVSQDVWLQEKRSIRENIIFATGEYEEERYMTALRACALLEDIDNLQEGDATSASSLSGGQRQRVAVARAIYSDAESYLFDDITSALDAETAAHMWRSLMAPSGLLSGKTVVMATNAVHLLHHAQLIVRIDGGKIAEQGRYEGLSMKGKDAISRASLDSKRVLPAADVANDKPVKSGAAEKQEAVMTGSVGWGVYVNWVRAAGLWNFGVFVGCSVMSTVAQIGTTYFLQAWATSQQRDPFKALGAWIAGFVALIPGNALALGLGFWVISLYCVESAGKKLHAGELRGVLSAPISFFSKWSSGQITNRFSQDLYNLDQTFTQALTNLVFIACGLVGSLVTMIVPAPYLAALAVGLIGFSWALQRLYIPSSRQLRRLEMAAKSPLYSLFSETSSPSGLATVRGLKREASLVELNTQSLDVSQAPYYHLFAVRRWLQTWLLLLTTVVNVMLVLLVVVLRHSSKAGLFGVALVQATSLGIMLNHTVISITEVEIAGVALERVREFTDLQPEEGATPERKHTYDNAREAIRGDIEFDGVTVSYSADLEPAVKELSFTLQAGQRLGLVGRSGSGKSTTLLALFRMIEMRSGSIRIDGRDISEMGARELRSQMTIVAQNPLVLAASIRENLDPEGVCSDEEMWDALHKCHLAEFVKKQENGLEEVLLTGKSFISSGQKQLLSLARALLRKRKILVLDEATSAMDVETDAAVQNVLETQFADCTVIAVAHRIATIIGFDQIICMSAGRAIESGPPQVLLKARGEFWALAAEQKCV</sequence>
<dbReference type="GO" id="GO:0005524">
    <property type="term" value="F:ATP binding"/>
    <property type="evidence" value="ECO:0007669"/>
    <property type="project" value="UniProtKB-KW"/>
</dbReference>
<proteinExistence type="predicted"/>
<evidence type="ECO:0000313" key="15">
    <source>
        <dbReference type="Proteomes" id="UP000019462"/>
    </source>
</evidence>
<dbReference type="Gene3D" id="3.40.50.300">
    <property type="entry name" value="P-loop containing nucleotide triphosphate hydrolases"/>
    <property type="match status" value="2"/>
</dbReference>
<evidence type="ECO:0000256" key="4">
    <source>
        <dbReference type="ARBA" id="ARBA00022737"/>
    </source>
</evidence>
<keyword evidence="15" id="KW-1185">Reference proteome</keyword>
<dbReference type="FunFam" id="3.40.50.300:FF:002979">
    <property type="entry name" value="Chromosome 16, whole genome shotgun sequence"/>
    <property type="match status" value="1"/>
</dbReference>
<dbReference type="FunFam" id="3.40.50.300:FF:000838">
    <property type="entry name" value="ABC multidrug transporter (Eurofung)"/>
    <property type="match status" value="1"/>
</dbReference>
<dbReference type="InterPro" id="IPR036640">
    <property type="entry name" value="ABC1_TM_sf"/>
</dbReference>
<keyword evidence="2" id="KW-0813">Transport</keyword>
<evidence type="ECO:0000313" key="14">
    <source>
        <dbReference type="EMBL" id="ETS62980.1"/>
    </source>
</evidence>
<keyword evidence="8 11" id="KW-0472">Membrane</keyword>
<feature type="domain" description="ABC transporter" evidence="12">
    <location>
        <begin position="738"/>
        <end position="961"/>
    </location>
</feature>
<feature type="domain" description="ABC transporter" evidence="12">
    <location>
        <begin position="1333"/>
        <end position="1567"/>
    </location>
</feature>
<feature type="compositionally biased region" description="Low complexity" evidence="10">
    <location>
        <begin position="349"/>
        <end position="360"/>
    </location>
</feature>
<dbReference type="HOGENOM" id="CLU_000604_27_5_1"/>
<evidence type="ECO:0000259" key="13">
    <source>
        <dbReference type="PROSITE" id="PS50929"/>
    </source>
</evidence>
<evidence type="ECO:0000256" key="2">
    <source>
        <dbReference type="ARBA" id="ARBA00022448"/>
    </source>
</evidence>
<dbReference type="PROSITE" id="PS50929">
    <property type="entry name" value="ABC_TM1F"/>
    <property type="match status" value="2"/>
</dbReference>
<feature type="transmembrane region" description="Helical" evidence="11">
    <location>
        <begin position="153"/>
        <end position="173"/>
    </location>
</feature>
<dbReference type="InterPro" id="IPR050173">
    <property type="entry name" value="ABC_transporter_C-like"/>
</dbReference>
<keyword evidence="9" id="KW-0325">Glycoprotein</keyword>
<evidence type="ECO:0000256" key="7">
    <source>
        <dbReference type="ARBA" id="ARBA00022989"/>
    </source>
</evidence>
<keyword evidence="4" id="KW-0677">Repeat</keyword>
<feature type="domain" description="ABC transmembrane type-1" evidence="13">
    <location>
        <begin position="402"/>
        <end position="691"/>
    </location>
</feature>
<evidence type="ECO:0000256" key="11">
    <source>
        <dbReference type="SAM" id="Phobius"/>
    </source>
</evidence>
<feature type="region of interest" description="Disordered" evidence="10">
    <location>
        <begin position="309"/>
        <end position="368"/>
    </location>
</feature>
<dbReference type="PROSITE" id="PS50893">
    <property type="entry name" value="ABC_TRANSPORTER_2"/>
    <property type="match status" value="2"/>
</dbReference>
<feature type="transmembrane region" description="Helical" evidence="11">
    <location>
        <begin position="1240"/>
        <end position="1259"/>
    </location>
</feature>
<dbReference type="InterPro" id="IPR003593">
    <property type="entry name" value="AAA+_ATPase"/>
</dbReference>
<accession>W3VN87</accession>
<dbReference type="PANTHER" id="PTHR24223:SF399">
    <property type="entry name" value="ABC TRANSPORTER ATNG"/>
    <property type="match status" value="1"/>
</dbReference>
<dbReference type="GO" id="GO:0140359">
    <property type="term" value="F:ABC-type transporter activity"/>
    <property type="evidence" value="ECO:0007669"/>
    <property type="project" value="InterPro"/>
</dbReference>
<feature type="transmembrane region" description="Helical" evidence="11">
    <location>
        <begin position="1265"/>
        <end position="1282"/>
    </location>
</feature>
<feature type="transmembrane region" description="Helical" evidence="11">
    <location>
        <begin position="254"/>
        <end position="272"/>
    </location>
</feature>
<dbReference type="CDD" id="cd18580">
    <property type="entry name" value="ABC_6TM_ABCC_D2"/>
    <property type="match status" value="1"/>
</dbReference>
<evidence type="ECO:0008006" key="16">
    <source>
        <dbReference type="Google" id="ProtNLM"/>
    </source>
</evidence>
<feature type="transmembrane region" description="Helical" evidence="11">
    <location>
        <begin position="185"/>
        <end position="205"/>
    </location>
</feature>
<dbReference type="Pfam" id="PF00005">
    <property type="entry name" value="ABC_tran"/>
    <property type="match status" value="2"/>
</dbReference>
<keyword evidence="7 11" id="KW-1133">Transmembrane helix</keyword>
<feature type="transmembrane region" description="Helical" evidence="11">
    <location>
        <begin position="1047"/>
        <end position="1077"/>
    </location>
</feature>
<dbReference type="InterPro" id="IPR044746">
    <property type="entry name" value="ABCC_6TM_D1"/>
</dbReference>
<keyword evidence="6" id="KW-0067">ATP-binding</keyword>
<protein>
    <recommendedName>
        <fullName evidence="16">ABC transporter</fullName>
    </recommendedName>
</protein>
<dbReference type="InterPro" id="IPR044726">
    <property type="entry name" value="ABCC_6TM_D2"/>
</dbReference>
<gene>
    <name evidence="14" type="ORF">PaG_02750</name>
</gene>
<evidence type="ECO:0000256" key="5">
    <source>
        <dbReference type="ARBA" id="ARBA00022741"/>
    </source>
</evidence>
<dbReference type="CDD" id="cd18579">
    <property type="entry name" value="ABC_6TM_ABCC_D1"/>
    <property type="match status" value="1"/>
</dbReference>
<feature type="transmembrane region" description="Helical" evidence="11">
    <location>
        <begin position="545"/>
        <end position="563"/>
    </location>
</feature>
<keyword evidence="3 11" id="KW-0812">Transmembrane</keyword>
<comment type="subcellular location">
    <subcellularLocation>
        <location evidence="1">Membrane</location>
        <topology evidence="1">Multi-pass membrane protein</topology>
    </subcellularLocation>
</comment>
<dbReference type="Pfam" id="PF00664">
    <property type="entry name" value="ABC_membrane"/>
    <property type="match status" value="2"/>
</dbReference>
<evidence type="ECO:0000256" key="8">
    <source>
        <dbReference type="ARBA" id="ARBA00023136"/>
    </source>
</evidence>
<evidence type="ECO:0000256" key="1">
    <source>
        <dbReference type="ARBA" id="ARBA00004141"/>
    </source>
</evidence>
<feature type="transmembrane region" description="Helical" evidence="11">
    <location>
        <begin position="117"/>
        <end position="141"/>
    </location>
</feature>
<dbReference type="InterPro" id="IPR027417">
    <property type="entry name" value="P-loop_NTPase"/>
</dbReference>
<dbReference type="GO" id="GO:0016020">
    <property type="term" value="C:membrane"/>
    <property type="evidence" value="ECO:0007669"/>
    <property type="project" value="UniProtKB-SubCell"/>
</dbReference>
<keyword evidence="5" id="KW-0547">Nucleotide-binding</keyword>
<feature type="transmembrane region" description="Helical" evidence="11">
    <location>
        <begin position="441"/>
        <end position="466"/>
    </location>
</feature>
<feature type="transmembrane region" description="Helical" evidence="11">
    <location>
        <begin position="217"/>
        <end position="234"/>
    </location>
</feature>
<evidence type="ECO:0000256" key="3">
    <source>
        <dbReference type="ARBA" id="ARBA00022692"/>
    </source>
</evidence>
<evidence type="ECO:0000256" key="6">
    <source>
        <dbReference type="ARBA" id="ARBA00022840"/>
    </source>
</evidence>
<dbReference type="SUPFAM" id="SSF90123">
    <property type="entry name" value="ABC transporter transmembrane region"/>
    <property type="match status" value="2"/>
</dbReference>
<dbReference type="EMBL" id="AWNI01000009">
    <property type="protein sequence ID" value="ETS62980.1"/>
    <property type="molecule type" value="Genomic_DNA"/>
</dbReference>
<feature type="transmembrane region" description="Helical" evidence="11">
    <location>
        <begin position="1126"/>
        <end position="1145"/>
    </location>
</feature>
<dbReference type="CDD" id="cd03244">
    <property type="entry name" value="ABCC_MRP_domain2"/>
    <property type="match status" value="1"/>
</dbReference>
<reference evidence="14 15" key="1">
    <citation type="journal article" date="2014" name="Genome Announc.">
        <title>Genome sequence of the basidiomycetous fungus Pseudozyma aphidis DSM70725, an efficient producer of biosurfactant mannosylerythritol lipids.</title>
        <authorList>
            <person name="Lorenz S."/>
            <person name="Guenther M."/>
            <person name="Grumaz C."/>
            <person name="Rupp S."/>
            <person name="Zibek S."/>
            <person name="Sohn K."/>
        </authorList>
    </citation>
    <scope>NUCLEOTIDE SEQUENCE [LARGE SCALE GENOMIC DNA]</scope>
    <source>
        <strain evidence="15">ATCC 32657 / CBS 517.83 / DSM 70725 / JCM 10318 / NBRC 10182 / NRRL Y-7954 / St-0401</strain>
    </source>
</reference>